<proteinExistence type="predicted"/>
<name>A0A098MA46_9BACL</name>
<accession>A0A098MA46</accession>
<evidence type="ECO:0000313" key="2">
    <source>
        <dbReference type="Proteomes" id="UP000029734"/>
    </source>
</evidence>
<dbReference type="OrthoDB" id="2085873at2"/>
<dbReference type="AlphaFoldDB" id="A0A098MA46"/>
<gene>
    <name evidence="1" type="ORF">PWYN_28300</name>
</gene>
<keyword evidence="2" id="KW-1185">Reference proteome</keyword>
<protein>
    <submittedName>
        <fullName evidence="1">Uncharacterized protein</fullName>
    </submittedName>
</protein>
<organism evidence="1 2">
    <name type="scientific">Paenibacillus wynnii</name>
    <dbReference type="NCBI Taxonomy" id="268407"/>
    <lineage>
        <taxon>Bacteria</taxon>
        <taxon>Bacillati</taxon>
        <taxon>Bacillota</taxon>
        <taxon>Bacilli</taxon>
        <taxon>Bacillales</taxon>
        <taxon>Paenibacillaceae</taxon>
        <taxon>Paenibacillus</taxon>
    </lineage>
</organism>
<dbReference type="Proteomes" id="UP000029734">
    <property type="component" value="Unassembled WGS sequence"/>
</dbReference>
<reference evidence="1 2" key="2">
    <citation type="submission" date="2014-10" db="EMBL/GenBank/DDBJ databases">
        <title>Comparative genomics of the Paenibacillus odorifer group.</title>
        <authorList>
            <person name="Tsai Y.-C."/>
            <person name="Martin N."/>
            <person name="Korlach J."/>
            <person name="Wiedmann M."/>
        </authorList>
    </citation>
    <scope>NUCLEOTIDE SEQUENCE [LARGE SCALE GENOMIC DNA]</scope>
    <source>
        <strain evidence="1 2">DSM 18334</strain>
    </source>
</reference>
<reference evidence="1 2" key="1">
    <citation type="submission" date="2014-08" db="EMBL/GenBank/DDBJ databases">
        <authorList>
            <person name="den Bakker H.C."/>
        </authorList>
    </citation>
    <scope>NUCLEOTIDE SEQUENCE [LARGE SCALE GENOMIC DNA]</scope>
    <source>
        <strain evidence="1 2">DSM 18334</strain>
    </source>
</reference>
<dbReference type="RefSeq" id="WP_036658559.1">
    <property type="nucleotide sequence ID" value="NZ_JQCR01000003.1"/>
</dbReference>
<dbReference type="STRING" id="268407.PWYN_28300"/>
<dbReference type="eggNOG" id="ENOG503062R">
    <property type="taxonomic scope" value="Bacteria"/>
</dbReference>
<evidence type="ECO:0000313" key="1">
    <source>
        <dbReference type="EMBL" id="KGE18407.1"/>
    </source>
</evidence>
<comment type="caution">
    <text evidence="1">The sequence shown here is derived from an EMBL/GenBank/DDBJ whole genome shotgun (WGS) entry which is preliminary data.</text>
</comment>
<sequence>MSEFSASYHLKTNDQQKVIDLIRASNNKGYVFPESNGWVTFLIQGPAFDIRKSIVSLNPGLLVHYSYMEDHGWELIIFEKDDIVSAYKCDWTDDLIIEKDDLDLFLLRELIMQQGNSAEDIKEIFDLVQFTGEEPPAYLIAKKLGLRYFEWLSSDNIGDGEHYENIVFVD</sequence>
<dbReference type="EMBL" id="JQCR01000003">
    <property type="protein sequence ID" value="KGE18407.1"/>
    <property type="molecule type" value="Genomic_DNA"/>
</dbReference>